<keyword evidence="2" id="KW-1185">Reference proteome</keyword>
<evidence type="ECO:0000313" key="1">
    <source>
        <dbReference type="EMBL" id="KAK7362116.1"/>
    </source>
</evidence>
<comment type="caution">
    <text evidence="1">The sequence shown here is derived from an EMBL/GenBank/DDBJ whole genome shotgun (WGS) entry which is preliminary data.</text>
</comment>
<name>A0AAN9MWZ7_CANGL</name>
<protein>
    <submittedName>
        <fullName evidence="1">Uncharacterized protein</fullName>
    </submittedName>
</protein>
<dbReference type="AlphaFoldDB" id="A0AAN9MWZ7"/>
<dbReference type="Proteomes" id="UP001367508">
    <property type="component" value="Unassembled WGS sequence"/>
</dbReference>
<organism evidence="1 2">
    <name type="scientific">Canavalia gladiata</name>
    <name type="common">Sword bean</name>
    <name type="synonym">Dolichos gladiatus</name>
    <dbReference type="NCBI Taxonomy" id="3824"/>
    <lineage>
        <taxon>Eukaryota</taxon>
        <taxon>Viridiplantae</taxon>
        <taxon>Streptophyta</taxon>
        <taxon>Embryophyta</taxon>
        <taxon>Tracheophyta</taxon>
        <taxon>Spermatophyta</taxon>
        <taxon>Magnoliopsida</taxon>
        <taxon>eudicotyledons</taxon>
        <taxon>Gunneridae</taxon>
        <taxon>Pentapetalae</taxon>
        <taxon>rosids</taxon>
        <taxon>fabids</taxon>
        <taxon>Fabales</taxon>
        <taxon>Fabaceae</taxon>
        <taxon>Papilionoideae</taxon>
        <taxon>50 kb inversion clade</taxon>
        <taxon>NPAAA clade</taxon>
        <taxon>indigoferoid/millettioid clade</taxon>
        <taxon>Phaseoleae</taxon>
        <taxon>Canavalia</taxon>
    </lineage>
</organism>
<reference evidence="1 2" key="1">
    <citation type="submission" date="2024-01" db="EMBL/GenBank/DDBJ databases">
        <title>The genomes of 5 underutilized Papilionoideae crops provide insights into root nodulation and disease resistanc.</title>
        <authorList>
            <person name="Jiang F."/>
        </authorList>
    </citation>
    <scope>NUCLEOTIDE SEQUENCE [LARGE SCALE GENOMIC DNA]</scope>
    <source>
        <strain evidence="1">LVBAO_FW01</strain>
        <tissue evidence="1">Leaves</tissue>
    </source>
</reference>
<sequence>MEGSIGNIEDFRGQIGILRISGVTLQYRGVQGSNCNKEEWRELNVAYGIRSGGNEVADHELNHLSHFDYVVYALLGQCYVIGCHRCSRGLHGGIINVRAGTSGTSSLMLYRDLRNRFIASSL</sequence>
<accession>A0AAN9MWZ7</accession>
<evidence type="ECO:0000313" key="2">
    <source>
        <dbReference type="Proteomes" id="UP001367508"/>
    </source>
</evidence>
<proteinExistence type="predicted"/>
<dbReference type="EMBL" id="JAYMYQ010000001">
    <property type="protein sequence ID" value="KAK7362116.1"/>
    <property type="molecule type" value="Genomic_DNA"/>
</dbReference>
<gene>
    <name evidence="1" type="ORF">VNO77_04217</name>
</gene>